<sequence>MAARALIVSLAATAAATPLTPTATKLAPRDVIDHDAVVGFDETVPDSTIGQQYLAYQPYLYVQNGCVPFPAVDADGNTSGGLQPSGEPSSDCDSSTGQVYARSTMSDGLVSTYGAAIMYAWYMPKDSPSTGLGHRNDWEGVVVWLSDESGTTADNIAAVCPSAHGEWNCDTDGFTLDGTRPLIKYSSTWPVNHQLDLTDQVGGTQPLIAWESLPDVARQALQDADFGDATVPLKDDTFGGNLESAAY</sequence>
<dbReference type="AlphaFoldDB" id="A0A1L9T8B3"/>
<keyword evidence="6" id="KW-1185">Reference proteome</keyword>
<evidence type="ECO:0000256" key="1">
    <source>
        <dbReference type="ARBA" id="ARBA00009520"/>
    </source>
</evidence>
<dbReference type="EMBL" id="KV878592">
    <property type="protein sequence ID" value="OJJ55523.1"/>
    <property type="molecule type" value="Genomic_DNA"/>
</dbReference>
<feature type="chain" id="PRO_5009887612" evidence="4">
    <location>
        <begin position="17"/>
        <end position="247"/>
    </location>
</feature>
<evidence type="ECO:0000313" key="5">
    <source>
        <dbReference type="EMBL" id="OJJ55523.1"/>
    </source>
</evidence>
<dbReference type="InterPro" id="IPR008701">
    <property type="entry name" value="NPP1"/>
</dbReference>
<dbReference type="VEuPathDB" id="FungiDB:ASPSYDRAFT_60470"/>
<feature type="region of interest" description="Disordered" evidence="3">
    <location>
        <begin position="77"/>
        <end position="98"/>
    </location>
</feature>
<evidence type="ECO:0000313" key="6">
    <source>
        <dbReference type="Proteomes" id="UP000184356"/>
    </source>
</evidence>
<dbReference type="Pfam" id="PF05630">
    <property type="entry name" value="NPP1"/>
    <property type="match status" value="1"/>
</dbReference>
<dbReference type="PANTHER" id="PTHR33657:SF8">
    <property type="entry name" value="DOMAIN PROTEIN, PUTATIVE (AFU_ORTHOLOGUE AFUA_5G00600)-RELATED"/>
    <property type="match status" value="1"/>
</dbReference>
<dbReference type="GeneID" id="63765932"/>
<reference evidence="6" key="1">
    <citation type="journal article" date="2017" name="Genome Biol.">
        <title>Comparative genomics reveals high biological diversity and specific adaptations in the industrially and medically important fungal genus Aspergillus.</title>
        <authorList>
            <person name="de Vries R.P."/>
            <person name="Riley R."/>
            <person name="Wiebenga A."/>
            <person name="Aguilar-Osorio G."/>
            <person name="Amillis S."/>
            <person name="Uchima C.A."/>
            <person name="Anderluh G."/>
            <person name="Asadollahi M."/>
            <person name="Askin M."/>
            <person name="Barry K."/>
            <person name="Battaglia E."/>
            <person name="Bayram O."/>
            <person name="Benocci T."/>
            <person name="Braus-Stromeyer S.A."/>
            <person name="Caldana C."/>
            <person name="Canovas D."/>
            <person name="Cerqueira G.C."/>
            <person name="Chen F."/>
            <person name="Chen W."/>
            <person name="Choi C."/>
            <person name="Clum A."/>
            <person name="Dos Santos R.A."/>
            <person name="Damasio A.R."/>
            <person name="Diallinas G."/>
            <person name="Emri T."/>
            <person name="Fekete E."/>
            <person name="Flipphi M."/>
            <person name="Freyberg S."/>
            <person name="Gallo A."/>
            <person name="Gournas C."/>
            <person name="Habgood R."/>
            <person name="Hainaut M."/>
            <person name="Harispe M.L."/>
            <person name="Henrissat B."/>
            <person name="Hilden K.S."/>
            <person name="Hope R."/>
            <person name="Hossain A."/>
            <person name="Karabika E."/>
            <person name="Karaffa L."/>
            <person name="Karanyi Z."/>
            <person name="Krasevec N."/>
            <person name="Kuo A."/>
            <person name="Kusch H."/>
            <person name="LaButti K."/>
            <person name="Lagendijk E.L."/>
            <person name="Lapidus A."/>
            <person name="Levasseur A."/>
            <person name="Lindquist E."/>
            <person name="Lipzen A."/>
            <person name="Logrieco A.F."/>
            <person name="MacCabe A."/>
            <person name="Maekelae M.R."/>
            <person name="Malavazi I."/>
            <person name="Melin P."/>
            <person name="Meyer V."/>
            <person name="Mielnichuk N."/>
            <person name="Miskei M."/>
            <person name="Molnar A.P."/>
            <person name="Mule G."/>
            <person name="Ngan C.Y."/>
            <person name="Orejas M."/>
            <person name="Orosz E."/>
            <person name="Ouedraogo J.P."/>
            <person name="Overkamp K.M."/>
            <person name="Park H.-S."/>
            <person name="Perrone G."/>
            <person name="Piumi F."/>
            <person name="Punt P.J."/>
            <person name="Ram A.F."/>
            <person name="Ramon A."/>
            <person name="Rauscher S."/>
            <person name="Record E."/>
            <person name="Riano-Pachon D.M."/>
            <person name="Robert V."/>
            <person name="Roehrig J."/>
            <person name="Ruller R."/>
            <person name="Salamov A."/>
            <person name="Salih N.S."/>
            <person name="Samson R.A."/>
            <person name="Sandor E."/>
            <person name="Sanguinetti M."/>
            <person name="Schuetze T."/>
            <person name="Sepcic K."/>
            <person name="Shelest E."/>
            <person name="Sherlock G."/>
            <person name="Sophianopoulou V."/>
            <person name="Squina F.M."/>
            <person name="Sun H."/>
            <person name="Susca A."/>
            <person name="Todd R.B."/>
            <person name="Tsang A."/>
            <person name="Unkles S.E."/>
            <person name="van de Wiele N."/>
            <person name="van Rossen-Uffink D."/>
            <person name="Oliveira J.V."/>
            <person name="Vesth T.C."/>
            <person name="Visser J."/>
            <person name="Yu J.-H."/>
            <person name="Zhou M."/>
            <person name="Andersen M.R."/>
            <person name="Archer D.B."/>
            <person name="Baker S.E."/>
            <person name="Benoit I."/>
            <person name="Brakhage A.A."/>
            <person name="Braus G.H."/>
            <person name="Fischer R."/>
            <person name="Frisvad J.C."/>
            <person name="Goldman G.H."/>
            <person name="Houbraken J."/>
            <person name="Oakley B."/>
            <person name="Pocsi I."/>
            <person name="Scazzocchio C."/>
            <person name="Seiboth B."/>
            <person name="vanKuyk P.A."/>
            <person name="Wortman J."/>
            <person name="Dyer P.S."/>
            <person name="Grigoriev I.V."/>
        </authorList>
    </citation>
    <scope>NUCLEOTIDE SEQUENCE [LARGE SCALE GENOMIC DNA]</scope>
    <source>
        <strain evidence="6">CBS 593.65</strain>
    </source>
</reference>
<gene>
    <name evidence="5" type="ORF">ASPSYDRAFT_60470</name>
</gene>
<dbReference type="Proteomes" id="UP000184356">
    <property type="component" value="Unassembled WGS sequence"/>
</dbReference>
<evidence type="ECO:0000256" key="4">
    <source>
        <dbReference type="SAM" id="SignalP"/>
    </source>
</evidence>
<dbReference type="OrthoDB" id="89086at2759"/>
<dbReference type="RefSeq" id="XP_040699329.1">
    <property type="nucleotide sequence ID" value="XM_040849859.1"/>
</dbReference>
<organism evidence="5 6">
    <name type="scientific">Aspergillus sydowii CBS 593.65</name>
    <dbReference type="NCBI Taxonomy" id="1036612"/>
    <lineage>
        <taxon>Eukaryota</taxon>
        <taxon>Fungi</taxon>
        <taxon>Dikarya</taxon>
        <taxon>Ascomycota</taxon>
        <taxon>Pezizomycotina</taxon>
        <taxon>Eurotiomycetes</taxon>
        <taxon>Eurotiomycetidae</taxon>
        <taxon>Eurotiales</taxon>
        <taxon>Aspergillaceae</taxon>
        <taxon>Aspergillus</taxon>
        <taxon>Aspergillus subgen. Nidulantes</taxon>
    </lineage>
</organism>
<evidence type="ECO:0000256" key="3">
    <source>
        <dbReference type="SAM" id="MobiDB-lite"/>
    </source>
</evidence>
<protein>
    <submittedName>
        <fullName evidence="5">Uncharacterized protein</fullName>
    </submittedName>
</protein>
<keyword evidence="2" id="KW-0843">Virulence</keyword>
<keyword evidence="4" id="KW-0732">Signal</keyword>
<accession>A0A1L9T8B3</accession>
<feature type="signal peptide" evidence="4">
    <location>
        <begin position="1"/>
        <end position="16"/>
    </location>
</feature>
<dbReference type="STRING" id="1036612.A0A1L9T8B3"/>
<dbReference type="PANTHER" id="PTHR33657">
    <property type="entry name" value="DOMAIN PROTEIN, PUTATIVE (AFU_ORTHOLOGUE AFUA_5G00600)-RELATED"/>
    <property type="match status" value="1"/>
</dbReference>
<name>A0A1L9T8B3_9EURO</name>
<dbReference type="PIRSF" id="PIRSF029958">
    <property type="entry name" value="Necrosis-inducing_protein"/>
    <property type="match status" value="1"/>
</dbReference>
<proteinExistence type="inferred from homology"/>
<comment type="similarity">
    <text evidence="1">Belongs to the Necrosis inducing protein (NPP1) family.</text>
</comment>
<evidence type="ECO:0000256" key="2">
    <source>
        <dbReference type="ARBA" id="ARBA00023026"/>
    </source>
</evidence>